<feature type="transmembrane region" description="Helical" evidence="6">
    <location>
        <begin position="59"/>
        <end position="83"/>
    </location>
</feature>
<keyword evidence="5" id="KW-0175">Coiled coil</keyword>
<keyword evidence="3 6" id="KW-1133">Transmembrane helix</keyword>
<feature type="transmembrane region" description="Helical" evidence="6">
    <location>
        <begin position="406"/>
        <end position="425"/>
    </location>
</feature>
<feature type="transmembrane region" description="Helical" evidence="6">
    <location>
        <begin position="375"/>
        <end position="394"/>
    </location>
</feature>
<gene>
    <name evidence="8" type="ordered locus">Tlet_0774</name>
</gene>
<accession>A8F5A6</accession>
<name>A8F5A6_PSELT</name>
<evidence type="ECO:0000256" key="2">
    <source>
        <dbReference type="ARBA" id="ARBA00022692"/>
    </source>
</evidence>
<feature type="domain" description="O-antigen ligase-related" evidence="7">
    <location>
        <begin position="212"/>
        <end position="382"/>
    </location>
</feature>
<feature type="transmembrane region" description="Helical" evidence="6">
    <location>
        <begin position="431"/>
        <end position="451"/>
    </location>
</feature>
<keyword evidence="9" id="KW-1185">Reference proteome</keyword>
<reference evidence="8 9" key="2">
    <citation type="journal article" date="2009" name="Proc. Natl. Acad. Sci. U.S.A.">
        <title>On the chimeric nature, thermophilic origin, and phylogenetic placement of the Thermotogales.</title>
        <authorList>
            <person name="Zhaxybayeva O."/>
            <person name="Swithers K.S."/>
            <person name="Lapierre P."/>
            <person name="Fournier G.P."/>
            <person name="Bickhart D.M."/>
            <person name="DeBoy R.T."/>
            <person name="Nelson K.E."/>
            <person name="Nesbo C.L."/>
            <person name="Doolittle W.F."/>
            <person name="Gogarten J.P."/>
            <person name="Noll K.M."/>
        </authorList>
    </citation>
    <scope>NUCLEOTIDE SEQUENCE [LARGE SCALE GENOMIC DNA]</scope>
    <source>
        <strain evidence="9">ATCC BAA-301 / DSM 14385 / NBRC 107922 / TMO</strain>
    </source>
</reference>
<evidence type="ECO:0000313" key="8">
    <source>
        <dbReference type="EMBL" id="ABV33340.1"/>
    </source>
</evidence>
<dbReference type="InterPro" id="IPR051533">
    <property type="entry name" value="WaaL-like"/>
</dbReference>
<evidence type="ECO:0000256" key="1">
    <source>
        <dbReference type="ARBA" id="ARBA00004141"/>
    </source>
</evidence>
<dbReference type="GO" id="GO:0016020">
    <property type="term" value="C:membrane"/>
    <property type="evidence" value="ECO:0007669"/>
    <property type="project" value="UniProtKB-SubCell"/>
</dbReference>
<dbReference type="InterPro" id="IPR007016">
    <property type="entry name" value="O-antigen_ligase-rel_domated"/>
</dbReference>
<dbReference type="eggNOG" id="COG3307">
    <property type="taxonomic scope" value="Bacteria"/>
</dbReference>
<evidence type="ECO:0000256" key="5">
    <source>
        <dbReference type="SAM" id="Coils"/>
    </source>
</evidence>
<evidence type="ECO:0000256" key="6">
    <source>
        <dbReference type="SAM" id="Phobius"/>
    </source>
</evidence>
<evidence type="ECO:0000256" key="3">
    <source>
        <dbReference type="ARBA" id="ARBA00022989"/>
    </source>
</evidence>
<dbReference type="Pfam" id="PF04932">
    <property type="entry name" value="Wzy_C"/>
    <property type="match status" value="1"/>
</dbReference>
<protein>
    <submittedName>
        <fullName evidence="8">O-antigen polymerase</fullName>
    </submittedName>
</protein>
<dbReference type="AlphaFoldDB" id="A8F5A6"/>
<dbReference type="OrthoDB" id="36138at2"/>
<feature type="transmembrane region" description="Helical" evidence="6">
    <location>
        <begin position="89"/>
        <end position="111"/>
    </location>
</feature>
<feature type="transmembrane region" description="Helical" evidence="6">
    <location>
        <begin position="30"/>
        <end position="52"/>
    </location>
</feature>
<dbReference type="KEGG" id="tle:Tlet_0774"/>
<dbReference type="HOGENOM" id="CLU_011262_0_0_0"/>
<organism evidence="8 9">
    <name type="scientific">Pseudothermotoga lettingae (strain ATCC BAA-301 / DSM 14385 / NBRC 107922 / TMO)</name>
    <name type="common">Thermotoga lettingae</name>
    <dbReference type="NCBI Taxonomy" id="416591"/>
    <lineage>
        <taxon>Bacteria</taxon>
        <taxon>Thermotogati</taxon>
        <taxon>Thermotogota</taxon>
        <taxon>Thermotogae</taxon>
        <taxon>Thermotogales</taxon>
        <taxon>Thermotogaceae</taxon>
        <taxon>Pseudothermotoga</taxon>
    </lineage>
</organism>
<reference evidence="8 9" key="1">
    <citation type="submission" date="2007-08" db="EMBL/GenBank/DDBJ databases">
        <title>Complete sequence of Thermotoga lettingae TMO.</title>
        <authorList>
            <consortium name="US DOE Joint Genome Institute"/>
            <person name="Copeland A."/>
            <person name="Lucas S."/>
            <person name="Lapidus A."/>
            <person name="Barry K."/>
            <person name="Glavina del Rio T."/>
            <person name="Dalin E."/>
            <person name="Tice H."/>
            <person name="Pitluck S."/>
            <person name="Foster B."/>
            <person name="Bruce D."/>
            <person name="Schmutz J."/>
            <person name="Larimer F."/>
            <person name="Land M."/>
            <person name="Hauser L."/>
            <person name="Kyrpides N."/>
            <person name="Mikhailova N."/>
            <person name="Nelson K."/>
            <person name="Gogarten J.P."/>
            <person name="Noll K."/>
            <person name="Richardson P."/>
        </authorList>
    </citation>
    <scope>NUCLEOTIDE SEQUENCE [LARGE SCALE GENOMIC DNA]</scope>
    <source>
        <strain evidence="9">ATCC BAA-301 / DSM 14385 / NBRC 107922 / TMO</strain>
    </source>
</reference>
<feature type="transmembrane region" description="Helical" evidence="6">
    <location>
        <begin position="229"/>
        <end position="245"/>
    </location>
</feature>
<feature type="transmembrane region" description="Helical" evidence="6">
    <location>
        <begin position="165"/>
        <end position="189"/>
    </location>
</feature>
<dbReference type="Proteomes" id="UP000002016">
    <property type="component" value="Chromosome"/>
</dbReference>
<sequence>MGKIEEIFLHVTVIITALFANKFVTYEFSVPKYAVLTTMVLILSIGLIFRWWKEKQLKLYFSFSHLFWFLFSLSSILSTISVYRYNRFYFRYSIDIALFVVLSVLISLYISNRFKSKESITRLFLTFIATGVVVAIDAILNFYTGRSIFLGVVGEPFSRAAIKSTIGNTIFVANYMTMLLVSCLYFLLSDNYGWKNLSRKGFLFVKIFSMVAFWLFLTTVVISQTRSEYISMIFSVAVFAILYFVYSRKTKTDDDVHNWKNLKKLLITILIFGVAVIMVIYNTDNPLTGGGKVSVTSRFSAMTSVSSIDERLLAWLGAIYQWKENKLIGTGIGTYQIKAIDILQDVMKDRPELLYGWNNFKRTHNDYLQVLGETGIFGLISVLLLMLSLIIYAFKYLKTVERKDDLLLFLTIACGFIAFMVQSFFSFPGHLLPNSLLALFLASTAVGTYFNGRRFLAIDIEVGRSKLAIFSIFVLLITISSTFLKWNYFISEVYFKNGNSNYSALLSVTSEKSRLQQYEQFYLQKLEKLENLTGEFSYLRAENYKSNLSGIEAEKQRINQIASIKNNLTKNLSAIQNNLKTLDRLEISYSEKAQKNLTTALRINHTYGKAHFYLASLCLRPLRIEKLESALKSGDFSPLRQEYDDFQSAIANQYKASDLLFLSELLEKRQDLISAGDVASLQAILDSCALFKTSLLSFNERNTYKALASRYQSLFSKIDRLIDQLKSYSDDILIGKTLKNLQNIRDLYLTEFVKYAKMTVDRLPGGWNRFPDWKNVDLAKAISGEDIYRLLATLAASSAEVTDETILSLLEYLAEKEAQACEGMASKNVWGVPDGASEFLLIAAEKFEDFDPERAKQIYRKMLEIYTPAYERISKHIESLDIGKAVSEYMDKISSNLSIALIEKGMDVEKVEIVEKIVEDYAQQIQSYLKNINWKDIINNELDVAIKENNWNEKFVLSRNIANVLSGELQKLISSVTSDDNTAIQVFQKISSSVSSLPYSILLWERESRFIAFYSILSSKQSDYAIRR</sequence>
<feature type="transmembrane region" description="Helical" evidence="6">
    <location>
        <begin position="467"/>
        <end position="489"/>
    </location>
</feature>
<feature type="transmembrane region" description="Helical" evidence="6">
    <location>
        <begin position="7"/>
        <end position="24"/>
    </location>
</feature>
<dbReference type="PANTHER" id="PTHR37422:SF23">
    <property type="entry name" value="TEICHURONIC ACID BIOSYNTHESIS PROTEIN TUAE"/>
    <property type="match status" value="1"/>
</dbReference>
<evidence type="ECO:0000256" key="4">
    <source>
        <dbReference type="ARBA" id="ARBA00023136"/>
    </source>
</evidence>
<feature type="transmembrane region" description="Helical" evidence="6">
    <location>
        <begin position="201"/>
        <end position="223"/>
    </location>
</feature>
<dbReference type="STRING" id="416591.Tlet_0774"/>
<dbReference type="PANTHER" id="PTHR37422">
    <property type="entry name" value="TEICHURONIC ACID BIOSYNTHESIS PROTEIN TUAE"/>
    <property type="match status" value="1"/>
</dbReference>
<keyword evidence="2 6" id="KW-0812">Transmembrane</keyword>
<proteinExistence type="predicted"/>
<feature type="transmembrane region" description="Helical" evidence="6">
    <location>
        <begin position="265"/>
        <end position="283"/>
    </location>
</feature>
<evidence type="ECO:0000259" key="7">
    <source>
        <dbReference type="Pfam" id="PF04932"/>
    </source>
</evidence>
<keyword evidence="4 6" id="KW-0472">Membrane</keyword>
<feature type="transmembrane region" description="Helical" evidence="6">
    <location>
        <begin position="123"/>
        <end position="145"/>
    </location>
</feature>
<feature type="coiled-coil region" evidence="5">
    <location>
        <begin position="541"/>
        <end position="585"/>
    </location>
</feature>
<dbReference type="EMBL" id="CP000812">
    <property type="protein sequence ID" value="ABV33340.1"/>
    <property type="molecule type" value="Genomic_DNA"/>
</dbReference>
<evidence type="ECO:0000313" key="9">
    <source>
        <dbReference type="Proteomes" id="UP000002016"/>
    </source>
</evidence>
<dbReference type="RefSeq" id="WP_012002821.1">
    <property type="nucleotide sequence ID" value="NC_009828.1"/>
</dbReference>
<comment type="subcellular location">
    <subcellularLocation>
        <location evidence="1">Membrane</location>
        <topology evidence="1">Multi-pass membrane protein</topology>
    </subcellularLocation>
</comment>